<keyword evidence="2" id="KW-1185">Reference proteome</keyword>
<comment type="caution">
    <text evidence="1">The sequence shown here is derived from an EMBL/GenBank/DDBJ whole genome shotgun (WGS) entry which is preliminary data.</text>
</comment>
<evidence type="ECO:0000313" key="1">
    <source>
        <dbReference type="EMBL" id="MBM7472347.1"/>
    </source>
</evidence>
<dbReference type="Gene3D" id="2.30.110.10">
    <property type="entry name" value="Electron Transport, Fmn-binding Protein, Chain A"/>
    <property type="match status" value="1"/>
</dbReference>
<protein>
    <submittedName>
        <fullName evidence="1">Uncharacterized protein</fullName>
    </submittedName>
</protein>
<proteinExistence type="predicted"/>
<accession>A0ABS2L5G9</accession>
<sequence length="59" mass="6463">MKGTARVLDTESEELAAARLPLESWLPTSKQVYLRIEPAEIAGRRFAFGGEAPVGFSEL</sequence>
<gene>
    <name evidence="1" type="ORF">JOE66_001981</name>
</gene>
<dbReference type="InterPro" id="IPR012349">
    <property type="entry name" value="Split_barrel_FMN-bd"/>
</dbReference>
<evidence type="ECO:0000313" key="2">
    <source>
        <dbReference type="Proteomes" id="UP000776164"/>
    </source>
</evidence>
<reference evidence="1 2" key="1">
    <citation type="submission" date="2021-01" db="EMBL/GenBank/DDBJ databases">
        <title>Sequencing the genomes of 1000 actinobacteria strains.</title>
        <authorList>
            <person name="Klenk H.-P."/>
        </authorList>
    </citation>
    <scope>NUCLEOTIDE SEQUENCE [LARGE SCALE GENOMIC DNA]</scope>
    <source>
        <strain evidence="1 2">DSM 13057</strain>
    </source>
</reference>
<organism evidence="1 2">
    <name type="scientific">Subtercola frigoramans</name>
    <dbReference type="NCBI Taxonomy" id="120298"/>
    <lineage>
        <taxon>Bacteria</taxon>
        <taxon>Bacillati</taxon>
        <taxon>Actinomycetota</taxon>
        <taxon>Actinomycetes</taxon>
        <taxon>Micrococcales</taxon>
        <taxon>Microbacteriaceae</taxon>
        <taxon>Subtercola</taxon>
    </lineage>
</organism>
<name>A0ABS2L5G9_9MICO</name>
<dbReference type="EMBL" id="JAFBBU010000001">
    <property type="protein sequence ID" value="MBM7472347.1"/>
    <property type="molecule type" value="Genomic_DNA"/>
</dbReference>
<dbReference type="Proteomes" id="UP000776164">
    <property type="component" value="Unassembled WGS sequence"/>
</dbReference>